<organism evidence="2 3">
    <name type="scientific">Formimonas warabiya</name>
    <dbReference type="NCBI Taxonomy" id="1761012"/>
    <lineage>
        <taxon>Bacteria</taxon>
        <taxon>Bacillati</taxon>
        <taxon>Bacillota</taxon>
        <taxon>Clostridia</taxon>
        <taxon>Eubacteriales</taxon>
        <taxon>Peptococcaceae</taxon>
        <taxon>Candidatus Formimonas</taxon>
    </lineage>
</organism>
<dbReference type="KEGG" id="fwa:DCMF_19960"/>
<accession>A0A3G1KW15</accession>
<name>A0A3G1KW15_FORW1</name>
<evidence type="ECO:0000313" key="2">
    <source>
        <dbReference type="EMBL" id="ATW26733.1"/>
    </source>
</evidence>
<sequence length="254" mass="29302">MLVRVNNQKMNHYSFSQLYKKSFKCNPLFDFKKFEVYFSLFCALIITTIGYFFLLTNNIDSINAITQNVLLNTLIGLLGLLGFIVSGLAIIAGTIGNKAAYQMDRLGKFESLISILFSFYYIGFVIGILIFIYFVSFFVFNLNIAINIWGYLLVEFVLSYGFFFAVFYSVSLLGTSLHIFVINYLYSKEDESVTSINNHISLINHKIDTLTYILVSKLKITQEEFYSTLIDCINKDCPVNNKEEILKMVKEYYK</sequence>
<keyword evidence="3" id="KW-1185">Reference proteome</keyword>
<feature type="transmembrane region" description="Helical" evidence="1">
    <location>
        <begin position="74"/>
        <end position="95"/>
    </location>
</feature>
<evidence type="ECO:0000313" key="3">
    <source>
        <dbReference type="Proteomes" id="UP000323521"/>
    </source>
</evidence>
<dbReference type="EMBL" id="CP017634">
    <property type="protein sequence ID" value="ATW26733.1"/>
    <property type="molecule type" value="Genomic_DNA"/>
</dbReference>
<proteinExistence type="predicted"/>
<dbReference type="AlphaFoldDB" id="A0A3G1KW15"/>
<evidence type="ECO:0000256" key="1">
    <source>
        <dbReference type="SAM" id="Phobius"/>
    </source>
</evidence>
<feature type="transmembrane region" description="Helical" evidence="1">
    <location>
        <begin position="115"/>
        <end position="140"/>
    </location>
</feature>
<feature type="transmembrane region" description="Helical" evidence="1">
    <location>
        <begin position="160"/>
        <end position="186"/>
    </location>
</feature>
<keyword evidence="1" id="KW-1133">Transmembrane helix</keyword>
<protein>
    <submittedName>
        <fullName evidence="2">Uncharacterized protein</fullName>
    </submittedName>
</protein>
<reference evidence="2 3" key="1">
    <citation type="submission" date="2016-10" db="EMBL/GenBank/DDBJ databases">
        <title>Complete Genome Sequence of Peptococcaceae strain DCMF.</title>
        <authorList>
            <person name="Edwards R.J."/>
            <person name="Holland S.I."/>
            <person name="Deshpande N.P."/>
            <person name="Wong Y.K."/>
            <person name="Ertan H."/>
            <person name="Manefield M."/>
            <person name="Russell T.L."/>
            <person name="Lee M.J."/>
        </authorList>
    </citation>
    <scope>NUCLEOTIDE SEQUENCE [LARGE SCALE GENOMIC DNA]</scope>
    <source>
        <strain evidence="2 3">DCMF</strain>
    </source>
</reference>
<gene>
    <name evidence="2" type="ORF">DCMF_19960</name>
</gene>
<dbReference type="OrthoDB" id="9935351at2"/>
<keyword evidence="1" id="KW-0472">Membrane</keyword>
<keyword evidence="1" id="KW-0812">Transmembrane</keyword>
<dbReference type="Proteomes" id="UP000323521">
    <property type="component" value="Chromosome"/>
</dbReference>
<feature type="transmembrane region" description="Helical" evidence="1">
    <location>
        <begin position="36"/>
        <end position="54"/>
    </location>
</feature>